<organism evidence="1 2">
    <name type="scientific">Paramuricea clavata</name>
    <name type="common">Red gorgonian</name>
    <name type="synonym">Violescent sea-whip</name>
    <dbReference type="NCBI Taxonomy" id="317549"/>
    <lineage>
        <taxon>Eukaryota</taxon>
        <taxon>Metazoa</taxon>
        <taxon>Cnidaria</taxon>
        <taxon>Anthozoa</taxon>
        <taxon>Octocorallia</taxon>
        <taxon>Malacalcyonacea</taxon>
        <taxon>Plexauridae</taxon>
        <taxon>Paramuricea</taxon>
    </lineage>
</organism>
<sequence>MTFKYKGNPCITSAIRDEMNIRDKLLRRARRTRLESDWLILRAKRKEVKRMIRNSEIEFVQNRISECHGKPGAMWKIIRNYAPTSRASASTVQYTKDTRATADEFNDYFTSVGQNTAETVLNLASEYNIDISSNTAPPVTLVSEQFEFKPITQHDLETCIGKMPANKSPGADKIPMKLFHDCLSNISSPLTDIINQSFETSVFPEDWKYTVVVPHLKEGDHEDARNNRPISLSQSASKICERIALNQFMNYLDANDLLTNHQSGNKKYNSTETLNIHVTDFILKAMDKKQMTVLVLLDLSKAYDSINHDLLLGKLRSLGVSPSALRWFYSYLTGRRQAVRIGSTLSSKLPIKNGVPQGSILGPILFSLYINDLPTVAQHCNIESYVDDSKLFLAFSLNELDDAVTKVNQDLKLTFEWCCTNYLLINPTKTKVMVFGVPQLVSKLPQDITFTLMDKQLTISSNAKDLGVTLDPYLNYNDHVANVVSSCMSALVQINRVRHLFKREILIKIINCLVFSKLYYCSSVWASTSETNIGKLQCVQNFAARIVTGTKKFEHITPILKDLKWLPVAMELYIRDAVMTFKCVNDLAPSYLCGKLNKRQQISGRITRQSNDFQIPKCRTATGQKSFEYRSVSIWNSLSPTAKQLSSIKHFKHYLKKHFLNIFLKST</sequence>
<gene>
    <name evidence="1" type="ORF">PACLA_8A066988</name>
</gene>
<dbReference type="CDD" id="cd01650">
    <property type="entry name" value="RT_nLTR_like"/>
    <property type="match status" value="1"/>
</dbReference>
<accession>A0A6S7JZA3</accession>
<evidence type="ECO:0000313" key="2">
    <source>
        <dbReference type="Proteomes" id="UP001152795"/>
    </source>
</evidence>
<dbReference type="PANTHER" id="PTHR33332">
    <property type="entry name" value="REVERSE TRANSCRIPTASE DOMAIN-CONTAINING PROTEIN"/>
    <property type="match status" value="1"/>
</dbReference>
<dbReference type="Proteomes" id="UP001152795">
    <property type="component" value="Unassembled WGS sequence"/>
</dbReference>
<proteinExistence type="predicted"/>
<comment type="caution">
    <text evidence="1">The sequence shown here is derived from an EMBL/GenBank/DDBJ whole genome shotgun (WGS) entry which is preliminary data.</text>
</comment>
<dbReference type="EMBL" id="CACRXK020020334">
    <property type="protein sequence ID" value="CAB4034690.1"/>
    <property type="molecule type" value="Genomic_DNA"/>
</dbReference>
<dbReference type="OrthoDB" id="7698353at2759"/>
<dbReference type="InterPro" id="IPR000477">
    <property type="entry name" value="RT_dom"/>
</dbReference>
<keyword evidence="2" id="KW-1185">Reference proteome</keyword>
<name>A0A6S7JZA3_PARCT</name>
<protein>
    <submittedName>
        <fullName evidence="1">Uncharacterized protein</fullName>
    </submittedName>
</protein>
<evidence type="ECO:0000313" key="1">
    <source>
        <dbReference type="EMBL" id="CAB4034690.1"/>
    </source>
</evidence>
<dbReference type="AlphaFoldDB" id="A0A6S7JZA3"/>
<dbReference type="Pfam" id="PF00078">
    <property type="entry name" value="RVT_1"/>
    <property type="match status" value="1"/>
</dbReference>
<dbReference type="InterPro" id="IPR043502">
    <property type="entry name" value="DNA/RNA_pol_sf"/>
</dbReference>
<reference evidence="1" key="1">
    <citation type="submission" date="2020-04" db="EMBL/GenBank/DDBJ databases">
        <authorList>
            <person name="Alioto T."/>
            <person name="Alioto T."/>
            <person name="Gomez Garrido J."/>
        </authorList>
    </citation>
    <scope>NUCLEOTIDE SEQUENCE</scope>
    <source>
        <strain evidence="1">A484AB</strain>
    </source>
</reference>
<dbReference type="SUPFAM" id="SSF56672">
    <property type="entry name" value="DNA/RNA polymerases"/>
    <property type="match status" value="1"/>
</dbReference>
<dbReference type="PROSITE" id="PS50878">
    <property type="entry name" value="RT_POL"/>
    <property type="match status" value="1"/>
</dbReference>